<name>A0AAN9NJ67_PHACN</name>
<organism evidence="3 4">
    <name type="scientific">Phaseolus coccineus</name>
    <name type="common">Scarlet runner bean</name>
    <name type="synonym">Phaseolus multiflorus</name>
    <dbReference type="NCBI Taxonomy" id="3886"/>
    <lineage>
        <taxon>Eukaryota</taxon>
        <taxon>Viridiplantae</taxon>
        <taxon>Streptophyta</taxon>
        <taxon>Embryophyta</taxon>
        <taxon>Tracheophyta</taxon>
        <taxon>Spermatophyta</taxon>
        <taxon>Magnoliopsida</taxon>
        <taxon>eudicotyledons</taxon>
        <taxon>Gunneridae</taxon>
        <taxon>Pentapetalae</taxon>
        <taxon>rosids</taxon>
        <taxon>fabids</taxon>
        <taxon>Fabales</taxon>
        <taxon>Fabaceae</taxon>
        <taxon>Papilionoideae</taxon>
        <taxon>50 kb inversion clade</taxon>
        <taxon>NPAAA clade</taxon>
        <taxon>indigoferoid/millettioid clade</taxon>
        <taxon>Phaseoleae</taxon>
        <taxon>Phaseolus</taxon>
    </lineage>
</organism>
<evidence type="ECO:0000256" key="2">
    <source>
        <dbReference type="SAM" id="Phobius"/>
    </source>
</evidence>
<dbReference type="EMBL" id="JAYMYR010000003">
    <property type="protein sequence ID" value="KAK7374294.1"/>
    <property type="molecule type" value="Genomic_DNA"/>
</dbReference>
<evidence type="ECO:0000313" key="3">
    <source>
        <dbReference type="EMBL" id="KAK7374294.1"/>
    </source>
</evidence>
<keyword evidence="2" id="KW-0812">Transmembrane</keyword>
<gene>
    <name evidence="3" type="ORF">VNO80_07722</name>
</gene>
<evidence type="ECO:0000313" key="4">
    <source>
        <dbReference type="Proteomes" id="UP001374584"/>
    </source>
</evidence>
<reference evidence="3 4" key="1">
    <citation type="submission" date="2024-01" db="EMBL/GenBank/DDBJ databases">
        <title>The genomes of 5 underutilized Papilionoideae crops provide insights into root nodulation and disease resistanc.</title>
        <authorList>
            <person name="Jiang F."/>
        </authorList>
    </citation>
    <scope>NUCLEOTIDE SEQUENCE [LARGE SCALE GENOMIC DNA]</scope>
    <source>
        <strain evidence="3">JINMINGXINNONG_FW02</strain>
        <tissue evidence="3">Leaves</tissue>
    </source>
</reference>
<feature type="transmembrane region" description="Helical" evidence="2">
    <location>
        <begin position="291"/>
        <end position="311"/>
    </location>
</feature>
<dbReference type="PANTHER" id="PTHR34797">
    <property type="entry name" value="ATG8-INTERACTING PROTEIN 2"/>
    <property type="match status" value="1"/>
</dbReference>
<feature type="compositionally biased region" description="Basic and acidic residues" evidence="1">
    <location>
        <begin position="130"/>
        <end position="141"/>
    </location>
</feature>
<dbReference type="PANTHER" id="PTHR34797:SF1">
    <property type="entry name" value="ATG8-INTERACTING PROTEIN 2"/>
    <property type="match status" value="1"/>
</dbReference>
<feature type="compositionally biased region" description="Basic and acidic residues" evidence="1">
    <location>
        <begin position="148"/>
        <end position="158"/>
    </location>
</feature>
<evidence type="ECO:0000256" key="1">
    <source>
        <dbReference type="SAM" id="MobiDB-lite"/>
    </source>
</evidence>
<accession>A0AAN9NJ67</accession>
<proteinExistence type="predicted"/>
<comment type="caution">
    <text evidence="3">The sequence shown here is derived from an EMBL/GenBank/DDBJ whole genome shotgun (WGS) entry which is preliminary data.</text>
</comment>
<dbReference type="AlphaFoldDB" id="A0AAN9NJ67"/>
<keyword evidence="4" id="KW-1185">Reference proteome</keyword>
<feature type="region of interest" description="Disordered" evidence="1">
    <location>
        <begin position="130"/>
        <end position="160"/>
    </location>
</feature>
<keyword evidence="2" id="KW-1133">Transmembrane helix</keyword>
<feature type="transmembrane region" description="Helical" evidence="2">
    <location>
        <begin position="16"/>
        <end position="46"/>
    </location>
</feature>
<evidence type="ECO:0008006" key="5">
    <source>
        <dbReference type="Google" id="ProtNLM"/>
    </source>
</evidence>
<protein>
    <recommendedName>
        <fullName evidence="5">ATG8-interacting protein 1</fullName>
    </recommendedName>
</protein>
<keyword evidence="2" id="KW-0472">Membrane</keyword>
<dbReference type="InterPro" id="IPR040304">
    <property type="entry name" value="ATG8-IP-1/2"/>
</dbReference>
<dbReference type="Proteomes" id="UP001374584">
    <property type="component" value="Unassembled WGS sequence"/>
</dbReference>
<sequence length="362" mass="40074">MIMEPGLSDDDDDDDVAVWVVVLGFDFDLVFVVCSVFGSLCGAVVLRKMADNEDGGDKTSRGNEWEVVSLTASTYAAAPGPDDVEMKDDGREGSFVQEEAETSRALFMSSHFVFPPSQHENLPVEPDYSEIHDDSGDKDITSEETVEEVNRPSGKDEENLTLPGLEVSEEFEGMHYFDEKINRLTVRGKQFEEGTTLPDFGLNEKGESIYDPAKYTSFQGETTIGGVTAYGESIVEPETTESAEGSNVSPDLSLSKNFLEDKEYNTSDLPCGAWWKRRAASLYAHAKETNAFWSVFIAATVMGLVMLGQRWQQERALQLKWQISLNEEARSRVLAPIYRLKDVIVGGHRRGSLVRGSSSSES</sequence>